<comment type="caution">
    <text evidence="1">The sequence shown here is derived from an EMBL/GenBank/DDBJ whole genome shotgun (WGS) entry which is preliminary data.</text>
</comment>
<accession>A0ABU6FJ49</accession>
<organism evidence="1 2">
    <name type="scientific">Streptomyces endophyticus</name>
    <dbReference type="NCBI Taxonomy" id="714166"/>
    <lineage>
        <taxon>Bacteria</taxon>
        <taxon>Bacillati</taxon>
        <taxon>Actinomycetota</taxon>
        <taxon>Actinomycetes</taxon>
        <taxon>Kitasatosporales</taxon>
        <taxon>Streptomycetaceae</taxon>
        <taxon>Streptomyces</taxon>
    </lineage>
</organism>
<evidence type="ECO:0000313" key="1">
    <source>
        <dbReference type="EMBL" id="MEB8344081.1"/>
    </source>
</evidence>
<gene>
    <name evidence="1" type="ORF">OKJ99_42060</name>
</gene>
<dbReference type="Proteomes" id="UP001354931">
    <property type="component" value="Unassembled WGS sequence"/>
</dbReference>
<name>A0ABU6FJ49_9ACTN</name>
<sequence length="279" mass="28301">MGSNLWIGAPGSLYEIDQATTSFDRSADLGVSEFKSLGGLVTVTRTASTTRRTKLSWDRLPPADARALDRLARRIDGPGPLVLIDPVAGNVLGAAQAAGRGVAGAGDVSGLDQWFKVSATGAVVEVAGAPGTFAFTAADATSKLGWRCVPWQGNFPVAAGTRISFRAPSAIAALGTVGVNIDFKKADGSYLSGPSATGPYVAATVPAGAVFATPCATPGTAGTYSLAGACLSYDDGAAHTIPGDGLPQLAVTTYTDTPGLPLPYRSINLELVEVSRATS</sequence>
<reference evidence="1 2" key="1">
    <citation type="submission" date="2022-10" db="EMBL/GenBank/DDBJ databases">
        <authorList>
            <person name="Xie J."/>
            <person name="Shen N."/>
        </authorList>
    </citation>
    <scope>NUCLEOTIDE SEQUENCE [LARGE SCALE GENOMIC DNA]</scope>
    <source>
        <strain evidence="1 2">YIM65594</strain>
    </source>
</reference>
<dbReference type="EMBL" id="JAOZYC010000207">
    <property type="protein sequence ID" value="MEB8344081.1"/>
    <property type="molecule type" value="Genomic_DNA"/>
</dbReference>
<evidence type="ECO:0008006" key="3">
    <source>
        <dbReference type="Google" id="ProtNLM"/>
    </source>
</evidence>
<keyword evidence="2" id="KW-1185">Reference proteome</keyword>
<proteinExistence type="predicted"/>
<evidence type="ECO:0000313" key="2">
    <source>
        <dbReference type="Proteomes" id="UP001354931"/>
    </source>
</evidence>
<protein>
    <recommendedName>
        <fullName evidence="3">Phage tail protein</fullName>
    </recommendedName>
</protein>
<dbReference type="RefSeq" id="WP_326023926.1">
    <property type="nucleotide sequence ID" value="NZ_JAOZYC010000207.1"/>
</dbReference>